<dbReference type="Gramene" id="TraesJUL3D03G01973100.1">
    <property type="protein sequence ID" value="TraesJUL3D03G01973100.1.CDS1"/>
    <property type="gene ID" value="TraesJUL3D03G01973100"/>
</dbReference>
<reference evidence="2" key="1">
    <citation type="submission" date="2018-08" db="EMBL/GenBank/DDBJ databases">
        <authorList>
            <person name="Rossello M."/>
        </authorList>
    </citation>
    <scope>NUCLEOTIDE SEQUENCE [LARGE SCALE GENOMIC DNA]</scope>
    <source>
        <strain evidence="2">cv. Chinese Spring</strain>
    </source>
</reference>
<dbReference type="OrthoDB" id="687687at2759"/>
<keyword evidence="3" id="KW-1185">Reference proteome</keyword>
<dbReference type="Gramene" id="TraesCS3D02G404200.1">
    <property type="protein sequence ID" value="TraesCS3D02G404200.1.cds1"/>
    <property type="gene ID" value="TraesCS3D02G404200"/>
</dbReference>
<dbReference type="Proteomes" id="UP000019116">
    <property type="component" value="Chromosome 3D"/>
</dbReference>
<dbReference type="Gramene" id="TraesCS3D03G0889800.1">
    <property type="protein sequence ID" value="TraesCS3D03G0889800.1.CDS1"/>
    <property type="gene ID" value="TraesCS3D03G0889800"/>
</dbReference>
<dbReference type="Gramene" id="TraesNOR3D03G01981560.1">
    <property type="protein sequence ID" value="TraesNOR3D03G01981560.1.CDS1"/>
    <property type="gene ID" value="TraesNOR3D03G01981560"/>
</dbReference>
<organism evidence="2">
    <name type="scientific">Triticum aestivum</name>
    <name type="common">Wheat</name>
    <dbReference type="NCBI Taxonomy" id="4565"/>
    <lineage>
        <taxon>Eukaryota</taxon>
        <taxon>Viridiplantae</taxon>
        <taxon>Streptophyta</taxon>
        <taxon>Embryophyta</taxon>
        <taxon>Tracheophyta</taxon>
        <taxon>Spermatophyta</taxon>
        <taxon>Magnoliopsida</taxon>
        <taxon>Liliopsida</taxon>
        <taxon>Poales</taxon>
        <taxon>Poaceae</taxon>
        <taxon>BOP clade</taxon>
        <taxon>Pooideae</taxon>
        <taxon>Triticodae</taxon>
        <taxon>Triticeae</taxon>
        <taxon>Triticinae</taxon>
        <taxon>Triticum</taxon>
    </lineage>
</organism>
<feature type="domain" description="RNase H type-1" evidence="1">
    <location>
        <begin position="2"/>
        <end position="73"/>
    </location>
</feature>
<name>A0A3B6H0F5_WHEAT</name>
<dbReference type="EnsemblPlants" id="TraesCS3D02G404200.1">
    <property type="protein sequence ID" value="TraesCS3D02G404200.1.cds1"/>
    <property type="gene ID" value="TraesCS3D02G404200"/>
</dbReference>
<dbReference type="Gramene" id="TraesROB_scaffold_098503_01G000100.1">
    <property type="protein sequence ID" value="TraesROB_scaffold_098503_01G000100.1"/>
    <property type="gene ID" value="TraesROB_scaffold_098503_01G000100"/>
</dbReference>
<dbReference type="Gramene" id="TraesCAD_scaffold_100000_01G000100.1">
    <property type="protein sequence ID" value="TraesCAD_scaffold_100000_01G000100.1"/>
    <property type="gene ID" value="TraesCAD_scaffold_100000_01G000100"/>
</dbReference>
<dbReference type="Gramene" id="TraesLAC3D03G01896860.1">
    <property type="protein sequence ID" value="TraesLAC3D03G01896860.1.CDS1"/>
    <property type="gene ID" value="TraesLAC3D03G01896860"/>
</dbReference>
<protein>
    <recommendedName>
        <fullName evidence="1">RNase H type-1 domain-containing protein</fullName>
    </recommendedName>
</protein>
<dbReference type="Pfam" id="PF13456">
    <property type="entry name" value="RVT_3"/>
    <property type="match status" value="1"/>
</dbReference>
<dbReference type="AlphaFoldDB" id="A0A3B6H0F5"/>
<evidence type="ECO:0000313" key="3">
    <source>
        <dbReference type="Proteomes" id="UP000019116"/>
    </source>
</evidence>
<dbReference type="CDD" id="cd06222">
    <property type="entry name" value="RNase_H_like"/>
    <property type="match status" value="1"/>
</dbReference>
<dbReference type="Gramene" id="TraesARI3D03G01989210.1">
    <property type="protein sequence ID" value="TraesARI3D03G01989210.1.CDS1"/>
    <property type="gene ID" value="TraesARI3D03G01989210"/>
</dbReference>
<dbReference type="SMR" id="A0A3B6H0F5"/>
<dbReference type="InterPro" id="IPR053151">
    <property type="entry name" value="RNase_H-like"/>
</dbReference>
<dbReference type="SUPFAM" id="SSF53098">
    <property type="entry name" value="Ribonuclease H-like"/>
    <property type="match status" value="1"/>
</dbReference>
<evidence type="ECO:0000313" key="2">
    <source>
        <dbReference type="EnsemblPlants" id="TraesCS3D02G404200.1.cds1"/>
    </source>
</evidence>
<dbReference type="Gramene" id="TraesCLE_scaffold_055161_01G000100.1">
    <property type="protein sequence ID" value="TraesCLE_scaffold_055161_01G000100.1"/>
    <property type="gene ID" value="TraesCLE_scaffold_055161_01G000100"/>
</dbReference>
<accession>A0A3B6H0F5</accession>
<dbReference type="GO" id="GO:0003676">
    <property type="term" value="F:nucleic acid binding"/>
    <property type="evidence" value="ECO:0007669"/>
    <property type="project" value="InterPro"/>
</dbReference>
<dbReference type="Gramene" id="TraesMAC3D03G01954140.1">
    <property type="protein sequence ID" value="TraesMAC3D03G01954140.1.CDS1"/>
    <property type="gene ID" value="TraesMAC3D03G01954140"/>
</dbReference>
<dbReference type="InterPro" id="IPR036397">
    <property type="entry name" value="RNaseH_sf"/>
</dbReference>
<dbReference type="Gene3D" id="3.30.420.10">
    <property type="entry name" value="Ribonuclease H-like superfamily/Ribonuclease H"/>
    <property type="match status" value="1"/>
</dbReference>
<reference evidence="2" key="2">
    <citation type="submission" date="2018-10" db="UniProtKB">
        <authorList>
            <consortium name="EnsemblPlants"/>
        </authorList>
    </citation>
    <scope>IDENTIFICATION</scope>
</reference>
<dbReference type="Gramene" id="TraesSTA3D03G01950210.1">
    <property type="protein sequence ID" value="TraesSTA3D03G01950210.1.CDS1"/>
    <property type="gene ID" value="TraesSTA3D03G01950210"/>
</dbReference>
<dbReference type="Gramene" id="TraesSYM3D03G01979480.1">
    <property type="protein sequence ID" value="TraesSYM3D03G01979480.1.CDS1"/>
    <property type="gene ID" value="TraesSYM3D03G01979480"/>
</dbReference>
<dbReference type="InterPro" id="IPR012337">
    <property type="entry name" value="RNaseH-like_sf"/>
</dbReference>
<dbReference type="Gramene" id="TraesLDM3D03G01953510.1">
    <property type="protein sequence ID" value="TraesLDM3D03G01953510.1.CDS1"/>
    <property type="gene ID" value="TraesLDM3D03G01953510"/>
</dbReference>
<dbReference type="GO" id="GO:0004523">
    <property type="term" value="F:RNA-DNA hybrid ribonuclease activity"/>
    <property type="evidence" value="ECO:0007669"/>
    <property type="project" value="InterPro"/>
</dbReference>
<dbReference type="PANTHER" id="PTHR47723">
    <property type="entry name" value="OS05G0353850 PROTEIN"/>
    <property type="match status" value="1"/>
</dbReference>
<dbReference type="Gramene" id="TraesWEE_scaffold_119093_01G000100.1">
    <property type="protein sequence ID" value="TraesWEE_scaffold_119093_01G000100.1"/>
    <property type="gene ID" value="TraesWEE_scaffold_119093_01G000100"/>
</dbReference>
<dbReference type="Gramene" id="TraesJAG3D03G01963230.1">
    <property type="protein sequence ID" value="TraesJAG3D03G01963230.1.CDS1"/>
    <property type="gene ID" value="TraesJAG3D03G01963230"/>
</dbReference>
<evidence type="ECO:0000259" key="1">
    <source>
        <dbReference type="Pfam" id="PF13456"/>
    </source>
</evidence>
<dbReference type="PANTHER" id="PTHR47723:SF24">
    <property type="entry name" value="RNASE H TYPE-1 DOMAIN-CONTAINING PROTEIN"/>
    <property type="match status" value="1"/>
</dbReference>
<proteinExistence type="predicted"/>
<dbReference type="InterPro" id="IPR002156">
    <property type="entry name" value="RNaseH_domain"/>
</dbReference>
<dbReference type="InterPro" id="IPR044730">
    <property type="entry name" value="RNase_H-like_dom_plant"/>
</dbReference>
<sequence length="105" mass="11644">MQGMALAIQNTSLPVVVQSDSAKALSILSNNGLVKSAYGQLVLEIKELMSSREFLPQKIHRSQNCVADRLATYSRSERTTAVWLQLAPPCIEELWPLDCNTITLQ</sequence>